<sequence>MYGRQEQLENLQNVLIARATGGADLQDEAEYARLRTSLLADAKIATMLPSWVRTTRTLDQFWPFIKHKFPSYAERRQYIWAEFRPVFDLLEGVGASPSDAGVTQAIAKFDGAHIQAAWHKALERRTTDPEGAITSARTLLESVCKHILDASGTPYDDSPDMNKLYRQTAERLNIAPTQHTEQVFKQILGGCTSVVEGLGALRNRLSDSHGKGKAAVKPAPRHAELAVNLAGALAMYLLATWEAKSH</sequence>
<protein>
    <submittedName>
        <fullName evidence="2">Abortive infection family protein</fullName>
    </submittedName>
</protein>
<dbReference type="EMBL" id="CP121464">
    <property type="protein sequence ID" value="WFR81253.1"/>
    <property type="molecule type" value="Genomic_DNA"/>
</dbReference>
<dbReference type="InterPro" id="IPR026001">
    <property type="entry name" value="Abi-like_C"/>
</dbReference>
<organism evidence="2 3">
    <name type="scientific">Janthinobacterium rivuli</name>
    <dbReference type="NCBI Taxonomy" id="2751478"/>
    <lineage>
        <taxon>Bacteria</taxon>
        <taxon>Pseudomonadati</taxon>
        <taxon>Pseudomonadota</taxon>
        <taxon>Betaproteobacteria</taxon>
        <taxon>Burkholderiales</taxon>
        <taxon>Oxalobacteraceae</taxon>
        <taxon>Janthinobacterium</taxon>
    </lineage>
</organism>
<proteinExistence type="predicted"/>
<dbReference type="Pfam" id="PF14355">
    <property type="entry name" value="Abi_C"/>
    <property type="match status" value="1"/>
</dbReference>
<feature type="domain" description="Abortive infection protein-like C-terminal" evidence="1">
    <location>
        <begin position="163"/>
        <end position="238"/>
    </location>
</feature>
<evidence type="ECO:0000313" key="3">
    <source>
        <dbReference type="Proteomes" id="UP001219584"/>
    </source>
</evidence>
<dbReference type="Proteomes" id="UP001219584">
    <property type="component" value="Chromosome"/>
</dbReference>
<dbReference type="RefSeq" id="WP_278318148.1">
    <property type="nucleotide sequence ID" value="NZ_CP121464.1"/>
</dbReference>
<evidence type="ECO:0000259" key="1">
    <source>
        <dbReference type="Pfam" id="PF14355"/>
    </source>
</evidence>
<accession>A0ABY8IAU0</accession>
<keyword evidence="3" id="KW-1185">Reference proteome</keyword>
<reference evidence="2 3" key="1">
    <citation type="submission" date="2023-04" db="EMBL/GenBank/DDBJ databases">
        <title>Nanopore sequencing of Janthinobacterium from water.</title>
        <authorList>
            <person name="Ciuchcinski K."/>
            <person name="Rokowska A."/>
            <person name="Dziewit L."/>
        </authorList>
    </citation>
    <scope>NUCLEOTIDE SEQUENCE [LARGE SCALE GENOMIC DNA]</scope>
    <source>
        <strain evidence="2 3">DEMB2</strain>
    </source>
</reference>
<name>A0ABY8IAU0_9BURK</name>
<gene>
    <name evidence="2" type="ORF">P9875_08815</name>
</gene>
<evidence type="ECO:0000313" key="2">
    <source>
        <dbReference type="EMBL" id="WFR81253.1"/>
    </source>
</evidence>